<accession>A0A5P8E6X9</accession>
<proteinExistence type="predicted"/>
<dbReference type="Gene3D" id="3.80.10.10">
    <property type="entry name" value="Ribonuclease Inhibitor"/>
    <property type="match status" value="2"/>
</dbReference>
<keyword evidence="2" id="KW-1185">Reference proteome</keyword>
<dbReference type="RefSeq" id="WP_111898992.1">
    <property type="nucleotide sequence ID" value="NZ_CP033459.1"/>
</dbReference>
<protein>
    <submittedName>
        <fullName evidence="1">Leucine-rich repeat domain-containing protein</fullName>
    </submittedName>
</protein>
<name>A0A5P8E6X9_9BACT</name>
<dbReference type="InterPro" id="IPR032675">
    <property type="entry name" value="LRR_dom_sf"/>
</dbReference>
<dbReference type="PANTHER" id="PTHR45661:SF3">
    <property type="entry name" value="IG-LIKE DOMAIN-CONTAINING PROTEIN"/>
    <property type="match status" value="1"/>
</dbReference>
<dbReference type="PANTHER" id="PTHR45661">
    <property type="entry name" value="SURFACE ANTIGEN"/>
    <property type="match status" value="1"/>
</dbReference>
<dbReference type="OrthoDB" id="1062636at2"/>
<dbReference type="AlphaFoldDB" id="A0A5P8E6X9"/>
<dbReference type="KEGG" id="alq:C7Y71_006500"/>
<dbReference type="InterPro" id="IPR026906">
    <property type="entry name" value="LRR_5"/>
</dbReference>
<reference evidence="1 2" key="1">
    <citation type="submission" date="2018-11" db="EMBL/GenBank/DDBJ databases">
        <authorList>
            <person name="Na S.W."/>
            <person name="Baik M."/>
        </authorList>
    </citation>
    <scope>NUCLEOTIDE SEQUENCE [LARGE SCALE GENOMIC DNA]</scope>
    <source>
        <strain evidence="1 2">E39</strain>
    </source>
</reference>
<dbReference type="InterPro" id="IPR053139">
    <property type="entry name" value="Surface_bspA-like"/>
</dbReference>
<evidence type="ECO:0000313" key="1">
    <source>
        <dbReference type="EMBL" id="QFQ12696.1"/>
    </source>
</evidence>
<dbReference type="Proteomes" id="UP000249375">
    <property type="component" value="Chromosome"/>
</dbReference>
<gene>
    <name evidence="1" type="ORF">C7Y71_006500</name>
</gene>
<dbReference type="Pfam" id="PF13306">
    <property type="entry name" value="LRR_5"/>
    <property type="match status" value="2"/>
</dbReference>
<sequence>MKNFCIFAEYYTKYMNVHNIATGVMRALACLVFMVCSLIFCGSNRVCAQAERPSHENTTYCYDFESDGFYFRVLNDQCVAVTAERITKDEKGLRTYYNVLLQQQLTVPGTVAHADTIYKVVAVDQGAFAGLALTDVELPPSVLTIGSEAFAGCHSLVKVSLPDKLQAIGDSAFANCSSLAAIRFPKGVEHIGRYAFAGCAKLQKLSIEKGNTHFAVKGGAIYDASLRVLLSSPAAKGTVAVPGDVEKIGEGAFAGCAALQSVALPQSVKEIGEGAFRNSGLRNISLPRGLTTVAPYTFANTRLSGLVLPMGIVEIEQSAFEGSTIGSISLPNSLLRIGEHAFRKTFLKSVGFPDALSDIGMGAFENCPLYAISFGNGLVSIGPRAFQDAPVVQLELPAKLMYIGEDAFAGCSRLLDIHMLATTPPMIEQNNFATNAYFGIKEGYEITLHVPQNAATAYKAAPGWKNFQTLLQSER</sequence>
<organism evidence="1 2">
    <name type="scientific">Pseudoprevotella muciniphila</name>
    <dbReference type="NCBI Taxonomy" id="2133944"/>
    <lineage>
        <taxon>Bacteria</taxon>
        <taxon>Pseudomonadati</taxon>
        <taxon>Bacteroidota</taxon>
        <taxon>Bacteroidia</taxon>
        <taxon>Bacteroidales</taxon>
        <taxon>Prevotellaceae</taxon>
        <taxon>Pseudoprevotella</taxon>
    </lineage>
</organism>
<evidence type="ECO:0000313" key="2">
    <source>
        <dbReference type="Proteomes" id="UP000249375"/>
    </source>
</evidence>
<dbReference type="EMBL" id="CP033459">
    <property type="protein sequence ID" value="QFQ12696.1"/>
    <property type="molecule type" value="Genomic_DNA"/>
</dbReference>
<dbReference type="SUPFAM" id="SSF52058">
    <property type="entry name" value="L domain-like"/>
    <property type="match status" value="1"/>
</dbReference>